<evidence type="ECO:0000256" key="7">
    <source>
        <dbReference type="ARBA" id="ARBA00033000"/>
    </source>
</evidence>
<dbReference type="CDD" id="cd02847">
    <property type="entry name" value="E_set_Chitobiase_C"/>
    <property type="match status" value="1"/>
</dbReference>
<evidence type="ECO:0000259" key="10">
    <source>
        <dbReference type="SMART" id="SM01081"/>
    </source>
</evidence>
<organism evidence="11 12">
    <name type="scientific">Thalassotalea mangrovi</name>
    <dbReference type="NCBI Taxonomy" id="2572245"/>
    <lineage>
        <taxon>Bacteria</taxon>
        <taxon>Pseudomonadati</taxon>
        <taxon>Pseudomonadota</taxon>
        <taxon>Gammaproteobacteria</taxon>
        <taxon>Alteromonadales</taxon>
        <taxon>Colwelliaceae</taxon>
        <taxon>Thalassotalea</taxon>
    </lineage>
</organism>
<dbReference type="Gene3D" id="3.30.379.10">
    <property type="entry name" value="Chitobiase/beta-hexosaminidase domain 2-like"/>
    <property type="match status" value="1"/>
</dbReference>
<dbReference type="Pfam" id="PF02838">
    <property type="entry name" value="Glyco_hydro_20b"/>
    <property type="match status" value="1"/>
</dbReference>
<feature type="domain" description="Chitobiase/beta-hexosaminidases N-terminal" evidence="10">
    <location>
        <begin position="46"/>
        <end position="220"/>
    </location>
</feature>
<dbReference type="InterPro" id="IPR014756">
    <property type="entry name" value="Ig_E-set"/>
</dbReference>
<gene>
    <name evidence="11" type="ORF">E8M12_11730</name>
</gene>
<keyword evidence="9" id="KW-0732">Signal</keyword>
<dbReference type="GO" id="GO:0030203">
    <property type="term" value="P:glycosaminoglycan metabolic process"/>
    <property type="evidence" value="ECO:0007669"/>
    <property type="project" value="TreeGrafter"/>
</dbReference>
<evidence type="ECO:0000256" key="3">
    <source>
        <dbReference type="ARBA" id="ARBA00012663"/>
    </source>
</evidence>
<dbReference type="InterPro" id="IPR013783">
    <property type="entry name" value="Ig-like_fold"/>
</dbReference>
<protein>
    <recommendedName>
        <fullName evidence="3">beta-N-acetylhexosaminidase</fullName>
        <ecNumber evidence="3">3.2.1.52</ecNumber>
    </recommendedName>
    <alternativeName>
        <fullName evidence="6">Beta-N-acetylhexosaminidase</fullName>
    </alternativeName>
    <alternativeName>
        <fullName evidence="7">N-acetyl-beta-glucosaminidase</fullName>
    </alternativeName>
</protein>
<dbReference type="RefSeq" id="WP_136736332.1">
    <property type="nucleotide sequence ID" value="NZ_SWDB01000028.1"/>
</dbReference>
<dbReference type="InterPro" id="IPR012291">
    <property type="entry name" value="CBM2_carb-bd_dom_sf"/>
</dbReference>
<dbReference type="InterPro" id="IPR015883">
    <property type="entry name" value="Glyco_hydro_20_cat"/>
</dbReference>
<accession>A0A4U1B4Z9</accession>
<evidence type="ECO:0000256" key="1">
    <source>
        <dbReference type="ARBA" id="ARBA00001231"/>
    </source>
</evidence>
<dbReference type="OrthoDB" id="9763537at2"/>
<evidence type="ECO:0000256" key="5">
    <source>
        <dbReference type="ARBA" id="ARBA00023295"/>
    </source>
</evidence>
<dbReference type="InterPro" id="IPR004867">
    <property type="entry name" value="CHB_C_dom"/>
</dbReference>
<dbReference type="Pfam" id="PF03173">
    <property type="entry name" value="CHB_HEX"/>
    <property type="match status" value="1"/>
</dbReference>
<dbReference type="PANTHER" id="PTHR22600">
    <property type="entry name" value="BETA-HEXOSAMINIDASE"/>
    <property type="match status" value="1"/>
</dbReference>
<evidence type="ECO:0000256" key="2">
    <source>
        <dbReference type="ARBA" id="ARBA00006285"/>
    </source>
</evidence>
<keyword evidence="4" id="KW-0378">Hydrolase</keyword>
<dbReference type="SUPFAM" id="SSF81296">
    <property type="entry name" value="E set domains"/>
    <property type="match status" value="1"/>
</dbReference>
<feature type="signal peptide" evidence="9">
    <location>
        <begin position="1"/>
        <end position="22"/>
    </location>
</feature>
<proteinExistence type="inferred from homology"/>
<evidence type="ECO:0000256" key="9">
    <source>
        <dbReference type="SAM" id="SignalP"/>
    </source>
</evidence>
<dbReference type="InterPro" id="IPR029018">
    <property type="entry name" value="Hex-like_dom2"/>
</dbReference>
<feature type="chain" id="PRO_5020766811" description="beta-N-acetylhexosaminidase" evidence="9">
    <location>
        <begin position="23"/>
        <end position="893"/>
    </location>
</feature>
<dbReference type="GO" id="GO:0016020">
    <property type="term" value="C:membrane"/>
    <property type="evidence" value="ECO:0007669"/>
    <property type="project" value="TreeGrafter"/>
</dbReference>
<comment type="caution">
    <text evidence="11">The sequence shown here is derived from an EMBL/GenBank/DDBJ whole genome shotgun (WGS) entry which is preliminary data.</text>
</comment>
<dbReference type="GO" id="GO:0004563">
    <property type="term" value="F:beta-N-acetylhexosaminidase activity"/>
    <property type="evidence" value="ECO:0007669"/>
    <property type="project" value="UniProtKB-EC"/>
</dbReference>
<dbReference type="GO" id="GO:0030247">
    <property type="term" value="F:polysaccharide binding"/>
    <property type="evidence" value="ECO:0007669"/>
    <property type="project" value="InterPro"/>
</dbReference>
<dbReference type="PRINTS" id="PR00738">
    <property type="entry name" value="GLHYDRLASE20"/>
</dbReference>
<evidence type="ECO:0000313" key="12">
    <source>
        <dbReference type="Proteomes" id="UP000307999"/>
    </source>
</evidence>
<dbReference type="PANTHER" id="PTHR22600:SF57">
    <property type="entry name" value="BETA-N-ACETYLHEXOSAMINIDASE"/>
    <property type="match status" value="1"/>
</dbReference>
<comment type="similarity">
    <text evidence="2">Belongs to the glycosyl hydrolase 20 family.</text>
</comment>
<dbReference type="SMART" id="SM01081">
    <property type="entry name" value="CHB_HEX"/>
    <property type="match status" value="1"/>
</dbReference>
<dbReference type="InterPro" id="IPR004866">
    <property type="entry name" value="CHB/HEX_N_dom"/>
</dbReference>
<dbReference type="Pfam" id="PF03174">
    <property type="entry name" value="CHB_HEX_C"/>
    <property type="match status" value="1"/>
</dbReference>
<dbReference type="InterPro" id="IPR025705">
    <property type="entry name" value="Beta_hexosaminidase_sua/sub"/>
</dbReference>
<dbReference type="InterPro" id="IPR017853">
    <property type="entry name" value="GH"/>
</dbReference>
<keyword evidence="5" id="KW-0326">Glycosidase</keyword>
<dbReference type="Proteomes" id="UP000307999">
    <property type="component" value="Unassembled WGS sequence"/>
</dbReference>
<dbReference type="InterPro" id="IPR008965">
    <property type="entry name" value="CBM2/CBM3_carb-bd_dom_sf"/>
</dbReference>
<dbReference type="SUPFAM" id="SSF55545">
    <property type="entry name" value="beta-N-acetylhexosaminidase-like domain"/>
    <property type="match status" value="1"/>
</dbReference>
<dbReference type="SUPFAM" id="SSF49384">
    <property type="entry name" value="Carbohydrate-binding domain"/>
    <property type="match status" value="1"/>
</dbReference>
<dbReference type="EMBL" id="SWDB01000028">
    <property type="protein sequence ID" value="TKB44550.1"/>
    <property type="molecule type" value="Genomic_DNA"/>
</dbReference>
<keyword evidence="12" id="KW-1185">Reference proteome</keyword>
<dbReference type="InterPro" id="IPR015882">
    <property type="entry name" value="HEX_bac_N"/>
</dbReference>
<dbReference type="Gene3D" id="2.60.40.290">
    <property type="match status" value="1"/>
</dbReference>
<evidence type="ECO:0000256" key="4">
    <source>
        <dbReference type="ARBA" id="ARBA00022801"/>
    </source>
</evidence>
<dbReference type="PROSITE" id="PS51257">
    <property type="entry name" value="PROKAR_LIPOPROTEIN"/>
    <property type="match status" value="1"/>
</dbReference>
<reference evidence="11 12" key="1">
    <citation type="submission" date="2019-04" db="EMBL/GenBank/DDBJ databases">
        <title>Thalassotalea guangxiensis sp. nov., isolated from sediment of the coastal wetland.</title>
        <authorList>
            <person name="Zheng S."/>
            <person name="Zhang D."/>
        </authorList>
    </citation>
    <scope>NUCLEOTIDE SEQUENCE [LARGE SCALE GENOMIC DNA]</scope>
    <source>
        <strain evidence="11 12">ZS-4</strain>
    </source>
</reference>
<evidence type="ECO:0000256" key="6">
    <source>
        <dbReference type="ARBA" id="ARBA00030512"/>
    </source>
</evidence>
<name>A0A4U1B4Z9_9GAMM</name>
<dbReference type="EC" id="3.2.1.52" evidence="3"/>
<dbReference type="Pfam" id="PF00728">
    <property type="entry name" value="Glyco_hydro_20"/>
    <property type="match status" value="1"/>
</dbReference>
<dbReference type="AlphaFoldDB" id="A0A4U1B4Z9"/>
<dbReference type="Gene3D" id="3.20.20.80">
    <property type="entry name" value="Glycosidases"/>
    <property type="match status" value="1"/>
</dbReference>
<sequence length="893" mass="100485">MKNPLVISLLSLALLSACNTETDTTSSQPAINMAVIDQGALDTFANSLQVEFELVTNVADGQCDKAKHDGLCYQGRLNFTAQEDFYYKDWAIYFSLINPVQTFAAGEFTIAHVNGDLHKISLSKSFSGFRKGETKSLDFRADFWSLAETDLIPNYILAVDETSPVANQGEWQARVIASTRTQVDPETGIEISPFVKEYTEVREQFKRTDTDQTQWATAEVLFARNSAMPASNHQLQTAVIPTPTSVEVIDTEPVVDLSDGIDLKFNQVNKASVAAALQRLDSLGVKLSASGIPVMLQLNEHAGSVEGAYQLDIIDRKITITAANEAGIFYGLQTLAGLIRVTDLTLPAVQIQDQPYYDFRGMFVDVSRNFHSQQFLYDLIDQMAAYKLNKLHLHLADDEGWRLEIPGLEELTEIGSKRCFDLREQTCLLPQLGAGVDPTSPVNGYFTVEQYKQILKYAGERHIQVIPSLDMPGHSRAAIVSMKRRFDKYMGAGDTEKAQQYLLHDPKDTTVYSSVQYYNDNTINACMDSSYAFIAKVMDEVKAMHAEAGYPLTRYHIGADETAGAWVDSPKCQAFIAGNDKLEKAEDLVGYFIERVAQILAERDIEVAGWSDGISHTNPDNMPDVVQANAWGVLSWQGHKSAHQLVNRGWEVVVSSPDVMYFDFPYEADPKEHGYYWASRHTNSEKIFSFMPDNLPAHAEYWLDREDNPYQADDTVQKDEQGNIIHQPMLKGKRFIGIQGQLWSENTRSDDLSEYKIFPRLLALAERAWHSPEWALPYDHNGQIYDRDSHKISQQQHQQRRQQWSNFAATLANKEFAKLELADIHYRIPTAGGKIENGRLQINSAFPGLPLQYRTAESDWLDYTAPVEVTDAEIWVRAKAMTSERAGRALKVK</sequence>
<dbReference type="SUPFAM" id="SSF51445">
    <property type="entry name" value="(Trans)glycosidases"/>
    <property type="match status" value="1"/>
</dbReference>
<feature type="active site" description="Proton donor" evidence="8">
    <location>
        <position position="561"/>
    </location>
</feature>
<dbReference type="GO" id="GO:0005975">
    <property type="term" value="P:carbohydrate metabolic process"/>
    <property type="evidence" value="ECO:0007669"/>
    <property type="project" value="InterPro"/>
</dbReference>
<comment type="catalytic activity">
    <reaction evidence="1">
        <text>Hydrolysis of terminal non-reducing N-acetyl-D-hexosamine residues in N-acetyl-beta-D-hexosaminides.</text>
        <dbReference type="EC" id="3.2.1.52"/>
    </reaction>
</comment>
<evidence type="ECO:0000313" key="11">
    <source>
        <dbReference type="EMBL" id="TKB44550.1"/>
    </source>
</evidence>
<dbReference type="Gene3D" id="2.60.40.10">
    <property type="entry name" value="Immunoglobulins"/>
    <property type="match status" value="1"/>
</dbReference>
<evidence type="ECO:0000256" key="8">
    <source>
        <dbReference type="PIRSR" id="PIRSR625705-1"/>
    </source>
</evidence>